<dbReference type="CDD" id="cd08018">
    <property type="entry name" value="M20_Acy1_amhX-like"/>
    <property type="match status" value="1"/>
</dbReference>
<dbReference type="SUPFAM" id="SSF55031">
    <property type="entry name" value="Bacterial exopeptidase dimerisation domain"/>
    <property type="match status" value="1"/>
</dbReference>
<name>A0A090KVV2_9BACI</name>
<evidence type="ECO:0000256" key="1">
    <source>
        <dbReference type="PIRSR" id="PIRSR005962-1"/>
    </source>
</evidence>
<evidence type="ECO:0000313" key="4">
    <source>
        <dbReference type="Proteomes" id="UP000040576"/>
    </source>
</evidence>
<organism evidence="3 4">
    <name type="scientific">Caldibacillus thermoamylovorans</name>
    <dbReference type="NCBI Taxonomy" id="35841"/>
    <lineage>
        <taxon>Bacteria</taxon>
        <taxon>Bacillati</taxon>
        <taxon>Bacillota</taxon>
        <taxon>Bacilli</taxon>
        <taxon>Bacillales</taxon>
        <taxon>Bacillaceae</taxon>
        <taxon>Caldibacillus</taxon>
    </lineage>
</organism>
<dbReference type="Pfam" id="PF01546">
    <property type="entry name" value="Peptidase_M20"/>
    <property type="match status" value="1"/>
</dbReference>
<comment type="cofactor">
    <cofactor evidence="1">
        <name>Mn(2+)</name>
        <dbReference type="ChEBI" id="CHEBI:29035"/>
    </cofactor>
    <text evidence="1">The Mn(2+) ion enhances activity.</text>
</comment>
<dbReference type="InterPro" id="IPR002933">
    <property type="entry name" value="Peptidase_M20"/>
</dbReference>
<feature type="binding site" evidence="1">
    <location>
        <position position="345"/>
    </location>
    <ligand>
        <name>Mn(2+)</name>
        <dbReference type="ChEBI" id="CHEBI:29035"/>
        <label>2</label>
    </ligand>
</feature>
<dbReference type="NCBIfam" id="TIGR01891">
    <property type="entry name" value="amidohydrolases"/>
    <property type="match status" value="1"/>
</dbReference>
<keyword evidence="1" id="KW-0464">Manganese</keyword>
<dbReference type="InterPro" id="IPR036264">
    <property type="entry name" value="Bact_exopeptidase_dim_dom"/>
</dbReference>
<accession>A0A090KVV2</accession>
<dbReference type="PIRSF" id="PIRSF005962">
    <property type="entry name" value="Pept_M20D_amidohydro"/>
    <property type="match status" value="1"/>
</dbReference>
<feature type="binding site" evidence="1">
    <location>
        <position position="150"/>
    </location>
    <ligand>
        <name>Mn(2+)</name>
        <dbReference type="ChEBI" id="CHEBI:29035"/>
        <label>2</label>
    </ligand>
</feature>
<feature type="binding site" evidence="1">
    <location>
        <position position="126"/>
    </location>
    <ligand>
        <name>Mn(2+)</name>
        <dbReference type="ChEBI" id="CHEBI:29035"/>
        <label>2</label>
    </ligand>
</feature>
<dbReference type="PANTHER" id="PTHR11014">
    <property type="entry name" value="PEPTIDASE M20 FAMILY MEMBER"/>
    <property type="match status" value="1"/>
</dbReference>
<dbReference type="AlphaFoldDB" id="A0A090KVV2"/>
<evidence type="ECO:0000259" key="2">
    <source>
        <dbReference type="Pfam" id="PF07687"/>
    </source>
</evidence>
<gene>
    <name evidence="3" type="primary">amhX3</name>
    <name evidence="3" type="ORF">BT1A1_3041</name>
</gene>
<dbReference type="InterPro" id="IPR011650">
    <property type="entry name" value="Peptidase_M20_dimer"/>
</dbReference>
<dbReference type="PANTHER" id="PTHR11014:SF122">
    <property type="entry name" value="AMIDOHYDROLASE AMHX"/>
    <property type="match status" value="1"/>
</dbReference>
<sequence length="373" mass="41450">MRAIEQNVINTYRYLHNHPEISWHEFKTTAYIKEKLKEYCSKVITFKNYTGVIGEFGNFDGKRPVVGLRADIDALWQEVEGKFKPNHSCGHDAHTAIILGVLWKLAEEKLLHDKVAIKFIFQPAEETGDGALMMVQNHVIDNLDYLYGIHVRPYHETPMGVAAPVIIHGAAKNYEGVIKGEDAHGARPHLNLNAIEVGAQIVNLLNQIHLDPTVPHSVKMTKFQAGGKSLNIIPGNASFGLDLRAQNNELMTTLDKKVREILSTIANLYGITIELTHEDYVPAAVLNDTAISIMKKAIIETIGESNMKPSILTPGGDDFHFYSIKKPTLKATMLGLGCDLRPGLHHPLMNLNEEALLIGVNILFQAIIKTYGL</sequence>
<reference evidence="3 4" key="1">
    <citation type="submission" date="2014-07" db="EMBL/GenBank/DDBJ databases">
        <authorList>
            <person name="Wibberg Daniel"/>
        </authorList>
    </citation>
    <scope>NUCLEOTIDE SEQUENCE [LARGE SCALE GENOMIC DNA]</scope>
</reference>
<keyword evidence="3" id="KW-0378">Hydrolase</keyword>
<dbReference type="Proteomes" id="UP000040576">
    <property type="component" value="Unassembled WGS sequence"/>
</dbReference>
<dbReference type="Pfam" id="PF07687">
    <property type="entry name" value="M20_dimer"/>
    <property type="match status" value="1"/>
</dbReference>
<dbReference type="SUPFAM" id="SSF53187">
    <property type="entry name" value="Zn-dependent exopeptidases"/>
    <property type="match status" value="1"/>
</dbReference>
<evidence type="ECO:0000313" key="3">
    <source>
        <dbReference type="EMBL" id="CEE02829.1"/>
    </source>
</evidence>
<feature type="domain" description="Peptidase M20 dimerisation" evidence="2">
    <location>
        <begin position="176"/>
        <end position="266"/>
    </location>
</feature>
<keyword evidence="1" id="KW-0479">Metal-binding</keyword>
<feature type="binding site" evidence="1">
    <location>
        <position position="89"/>
    </location>
    <ligand>
        <name>Mn(2+)</name>
        <dbReference type="ChEBI" id="CHEBI:29035"/>
        <label>2</label>
    </ligand>
</feature>
<dbReference type="RefSeq" id="WP_034772699.1">
    <property type="nucleotide sequence ID" value="NZ_CCRF01000088.1"/>
</dbReference>
<dbReference type="Gene3D" id="3.30.70.360">
    <property type="match status" value="1"/>
</dbReference>
<proteinExistence type="predicted"/>
<dbReference type="InterPro" id="IPR017439">
    <property type="entry name" value="Amidohydrolase"/>
</dbReference>
<dbReference type="GO" id="GO:0046872">
    <property type="term" value="F:metal ion binding"/>
    <property type="evidence" value="ECO:0007669"/>
    <property type="project" value="UniProtKB-KW"/>
</dbReference>
<dbReference type="EC" id="3.5.1.-" evidence="3"/>
<protein>
    <submittedName>
        <fullName evidence="3">Amidohydrolase AmhX</fullName>
        <ecNumber evidence="3">3.5.1.-</ecNumber>
    </submittedName>
</protein>
<dbReference type="Gene3D" id="3.40.630.10">
    <property type="entry name" value="Zn peptidases"/>
    <property type="match status" value="1"/>
</dbReference>
<feature type="binding site" evidence="1">
    <location>
        <position position="91"/>
    </location>
    <ligand>
        <name>Mn(2+)</name>
        <dbReference type="ChEBI" id="CHEBI:29035"/>
        <label>2</label>
    </ligand>
</feature>
<dbReference type="EMBL" id="CCRF01000088">
    <property type="protein sequence ID" value="CEE02829.1"/>
    <property type="molecule type" value="Genomic_DNA"/>
</dbReference>
<dbReference type="InterPro" id="IPR037484">
    <property type="entry name" value="AmhX-like"/>
</dbReference>
<keyword evidence="4" id="KW-1185">Reference proteome</keyword>
<dbReference type="GO" id="GO:0016787">
    <property type="term" value="F:hydrolase activity"/>
    <property type="evidence" value="ECO:0007669"/>
    <property type="project" value="UniProtKB-KW"/>
</dbReference>